<dbReference type="PANTHER" id="PTHR37832">
    <property type="entry name" value="BLL2683 PROTEIN"/>
    <property type="match status" value="1"/>
</dbReference>
<dbReference type="PANTHER" id="PTHR37832:SF1">
    <property type="entry name" value="STRESS-RESPONSE A_B BARREL DOMAIN-CONTAINING PROTEIN"/>
    <property type="match status" value="1"/>
</dbReference>
<protein>
    <submittedName>
        <fullName evidence="2">Dabb family protein</fullName>
    </submittedName>
</protein>
<evidence type="ECO:0000313" key="2">
    <source>
        <dbReference type="EMBL" id="MBH1939541.1"/>
    </source>
</evidence>
<name>A0A8J7H4M8_9FIRM</name>
<keyword evidence="3" id="KW-1185">Reference proteome</keyword>
<accession>A0A8J7H4M8</accession>
<organism evidence="2 3">
    <name type="scientific">Mobilitalea sibirica</name>
    <dbReference type="NCBI Taxonomy" id="1462919"/>
    <lineage>
        <taxon>Bacteria</taxon>
        <taxon>Bacillati</taxon>
        <taxon>Bacillota</taxon>
        <taxon>Clostridia</taxon>
        <taxon>Lachnospirales</taxon>
        <taxon>Lachnospiraceae</taxon>
        <taxon>Mobilitalea</taxon>
    </lineage>
</organism>
<reference evidence="2" key="1">
    <citation type="submission" date="2020-12" db="EMBL/GenBank/DDBJ databases">
        <title>M. sibirica DSM 26468T genome.</title>
        <authorList>
            <person name="Thieme N."/>
            <person name="Rettenmaier R."/>
            <person name="Zverlov V."/>
            <person name="Liebl W."/>
        </authorList>
    </citation>
    <scope>NUCLEOTIDE SEQUENCE</scope>
    <source>
        <strain evidence="2">DSM 26468</strain>
    </source>
</reference>
<dbReference type="AlphaFoldDB" id="A0A8J7H4M8"/>
<dbReference type="InterPro" id="IPR013097">
    <property type="entry name" value="Dabb"/>
</dbReference>
<dbReference type="Gene3D" id="3.30.70.100">
    <property type="match status" value="1"/>
</dbReference>
<dbReference type="Proteomes" id="UP000623269">
    <property type="component" value="Unassembled WGS sequence"/>
</dbReference>
<feature type="domain" description="Stress-response A/B barrel" evidence="1">
    <location>
        <begin position="2"/>
        <end position="98"/>
    </location>
</feature>
<evidence type="ECO:0000313" key="3">
    <source>
        <dbReference type="Proteomes" id="UP000623269"/>
    </source>
</evidence>
<sequence length="101" mass="11723">MIRHIVAWNYAEGFTEEENRKNAEVIKRELEELKDKIPGIISIKVYLQQLSSSDSDLVLDSLFESEEALKAYQIHPEHVRVGTTFVRPATCNRKCIDFEQN</sequence>
<dbReference type="InterPro" id="IPR011008">
    <property type="entry name" value="Dimeric_a/b-barrel"/>
</dbReference>
<dbReference type="SMART" id="SM00886">
    <property type="entry name" value="Dabb"/>
    <property type="match status" value="1"/>
</dbReference>
<gene>
    <name evidence="2" type="ORF">I5677_01380</name>
</gene>
<dbReference type="PROSITE" id="PS51502">
    <property type="entry name" value="S_R_A_B_BARREL"/>
    <property type="match status" value="1"/>
</dbReference>
<dbReference type="SUPFAM" id="SSF54909">
    <property type="entry name" value="Dimeric alpha+beta barrel"/>
    <property type="match status" value="1"/>
</dbReference>
<proteinExistence type="predicted"/>
<comment type="caution">
    <text evidence="2">The sequence shown here is derived from an EMBL/GenBank/DDBJ whole genome shotgun (WGS) entry which is preliminary data.</text>
</comment>
<evidence type="ECO:0000259" key="1">
    <source>
        <dbReference type="PROSITE" id="PS51502"/>
    </source>
</evidence>
<dbReference type="Pfam" id="PF07876">
    <property type="entry name" value="Dabb"/>
    <property type="match status" value="1"/>
</dbReference>
<dbReference type="EMBL" id="JAEAGR010000001">
    <property type="protein sequence ID" value="MBH1939541.1"/>
    <property type="molecule type" value="Genomic_DNA"/>
</dbReference>
<dbReference type="RefSeq" id="WP_197659756.1">
    <property type="nucleotide sequence ID" value="NZ_JAEAGR010000001.1"/>
</dbReference>